<keyword evidence="1" id="KW-0812">Transmembrane</keyword>
<keyword evidence="1" id="KW-0472">Membrane</keyword>
<dbReference type="EMBL" id="JBHLXP010000001">
    <property type="protein sequence ID" value="MFC0047063.1"/>
    <property type="molecule type" value="Genomic_DNA"/>
</dbReference>
<sequence>MTTSSIRNPAPTLRQPDRAAALLKGSVYSWFVLALCGQWLFAIYIMARYGSPLLSGDYQSVNQGNHIGGYKAGEGFYNLIYFGHILPVVLLGLGGILQFVPKIRQKMPKLHRWNGRMFMTLGLSGAITGLYLTWGAGNRLSDLGAMGITLNGLLIPVAIFFAWRYAIARNFTAHKRWAVHSFLLVNGVWSFRLYLYGWFVLNQGPNGNSSKLDGPMDLFFSFACYLLPMAVAELVFWAQRQRSAAVKWAVASLMVLGCLVTFGGIAAIGFVSWVPTITG</sequence>
<dbReference type="InterPro" id="IPR018750">
    <property type="entry name" value="DUF2306_membrane"/>
</dbReference>
<dbReference type="Proteomes" id="UP001589813">
    <property type="component" value="Unassembled WGS sequence"/>
</dbReference>
<evidence type="ECO:0000256" key="1">
    <source>
        <dbReference type="SAM" id="Phobius"/>
    </source>
</evidence>
<protein>
    <submittedName>
        <fullName evidence="2">DUF2306 domain-containing protein</fullName>
    </submittedName>
</protein>
<feature type="transmembrane region" description="Helical" evidence="1">
    <location>
        <begin position="143"/>
        <end position="165"/>
    </location>
</feature>
<feature type="transmembrane region" description="Helical" evidence="1">
    <location>
        <begin position="27"/>
        <end position="47"/>
    </location>
</feature>
<reference evidence="2 3" key="1">
    <citation type="submission" date="2024-09" db="EMBL/GenBank/DDBJ databases">
        <authorList>
            <person name="Sun Q."/>
            <person name="Mori K."/>
        </authorList>
    </citation>
    <scope>NUCLEOTIDE SEQUENCE [LARGE SCALE GENOMIC DNA]</scope>
    <source>
        <strain evidence="2 3">KCTC 23315</strain>
    </source>
</reference>
<evidence type="ECO:0000313" key="3">
    <source>
        <dbReference type="Proteomes" id="UP001589813"/>
    </source>
</evidence>
<proteinExistence type="predicted"/>
<gene>
    <name evidence="2" type="ORF">ACFFJP_02020</name>
</gene>
<dbReference type="RefSeq" id="WP_377239947.1">
    <property type="nucleotide sequence ID" value="NZ_JBHLXP010000001.1"/>
</dbReference>
<keyword evidence="1" id="KW-1133">Transmembrane helix</keyword>
<feature type="transmembrane region" description="Helical" evidence="1">
    <location>
        <begin position="219"/>
        <end position="238"/>
    </location>
</feature>
<evidence type="ECO:0000313" key="2">
    <source>
        <dbReference type="EMBL" id="MFC0047063.1"/>
    </source>
</evidence>
<feature type="transmembrane region" description="Helical" evidence="1">
    <location>
        <begin position="177"/>
        <end position="199"/>
    </location>
</feature>
<keyword evidence="3" id="KW-1185">Reference proteome</keyword>
<feature type="transmembrane region" description="Helical" evidence="1">
    <location>
        <begin position="250"/>
        <end position="274"/>
    </location>
</feature>
<feature type="transmembrane region" description="Helical" evidence="1">
    <location>
        <begin position="79"/>
        <end position="97"/>
    </location>
</feature>
<comment type="caution">
    <text evidence="2">The sequence shown here is derived from an EMBL/GenBank/DDBJ whole genome shotgun (WGS) entry which is preliminary data.</text>
</comment>
<accession>A0ABV6BC17</accession>
<feature type="transmembrane region" description="Helical" evidence="1">
    <location>
        <begin position="118"/>
        <end position="137"/>
    </location>
</feature>
<organism evidence="2 3">
    <name type="scientific">Rheinheimera tilapiae</name>
    <dbReference type="NCBI Taxonomy" id="875043"/>
    <lineage>
        <taxon>Bacteria</taxon>
        <taxon>Pseudomonadati</taxon>
        <taxon>Pseudomonadota</taxon>
        <taxon>Gammaproteobacteria</taxon>
        <taxon>Chromatiales</taxon>
        <taxon>Chromatiaceae</taxon>
        <taxon>Rheinheimera</taxon>
    </lineage>
</organism>
<dbReference type="Pfam" id="PF10067">
    <property type="entry name" value="DUF2306"/>
    <property type="match status" value="1"/>
</dbReference>
<name>A0ABV6BC17_9GAMM</name>